<keyword evidence="2" id="KW-0812">Transmembrane</keyword>
<keyword evidence="2" id="KW-1133">Transmembrane helix</keyword>
<evidence type="ECO:0000313" key="3">
    <source>
        <dbReference type="EMBL" id="VTS03836.1"/>
    </source>
</evidence>
<feature type="coiled-coil region" evidence="1">
    <location>
        <begin position="589"/>
        <end position="654"/>
    </location>
</feature>
<evidence type="ECO:0000256" key="2">
    <source>
        <dbReference type="SAM" id="Phobius"/>
    </source>
</evidence>
<dbReference type="Proteomes" id="UP000464178">
    <property type="component" value="Chromosome"/>
</dbReference>
<name>A0A6P2DNW1_9BACT</name>
<organism evidence="3 4">
    <name type="scientific">Gemmata massiliana</name>
    <dbReference type="NCBI Taxonomy" id="1210884"/>
    <lineage>
        <taxon>Bacteria</taxon>
        <taxon>Pseudomonadati</taxon>
        <taxon>Planctomycetota</taxon>
        <taxon>Planctomycetia</taxon>
        <taxon>Gemmatales</taxon>
        <taxon>Gemmataceae</taxon>
        <taxon>Gemmata</taxon>
    </lineage>
</organism>
<keyword evidence="1" id="KW-0175">Coiled coil</keyword>
<sequence length="740" mass="76138">MPGLSSGGGGGASNVRAGRAYVELFLKDLVTGKALDRVKAKLQSIGSVLIKSGAAVGGIGAGVVAAFKPALDALGETGQLADLADLFGLTGEKASRLFGIMGAGGSDLRDAQEGLATFNQRINDALTGKGEEAAELFKELGMSAQEFAGLDTADRFYKLVGAVKASTSSLGPLNLLMKAVGEDTGKNLGGVLQLTAAQMSALGDAFQSSSADLQESRDATRAQALAAASLGKVWREIGVAIAPVVKDLAERVVAVTKPVVAFVQNNRELVATIFRVATGAVAVGTALVTLGTVVSGTGAAIGLLGSAISTLVAAAPLIKAAFVAISSISAGPLLAIAAVGAGVGGLAYQFRDELGKAAQSGVDQVKGVFDDLGKVWATLRGSWEGVVAAVQGGDLKKAAEIALTTLELLWAQSTAAMTEKWNKFIGPLSDGWHEVTDGLGRFFDALWGGLVRGAELVAGAFDGIGKRVTEGINWVRDSFAALQQEFGGVATALTTLVGPVVAPFAAAAGLIRQVWDGMSSNIMENLINLVAWIDRMGVQIKDALTNAFNSVSGPVLDAAIKVTKILDKVNPTDSLKGRLAELQGLKDGLKDVSKEETQAKLEKINAERDKAIEVLKGEREKAKKAREDGRAEDERNAKNEVARIGGRLEELNAQARALQGIKGAAAAIAAGFNVPQLQAGAMHAANVAGSQGSFTATAADQRFGGGGIQKKQLDKLNDIDRGIAQVVKASEAIGKGLLLK</sequence>
<keyword evidence="2" id="KW-0472">Membrane</keyword>
<evidence type="ECO:0000256" key="1">
    <source>
        <dbReference type="SAM" id="Coils"/>
    </source>
</evidence>
<reference evidence="3 4" key="1">
    <citation type="submission" date="2019-05" db="EMBL/GenBank/DDBJ databases">
        <authorList>
            <consortium name="Science for Life Laboratories"/>
        </authorList>
    </citation>
    <scope>NUCLEOTIDE SEQUENCE [LARGE SCALE GENOMIC DNA]</scope>
    <source>
        <strain evidence="3">Soil9</strain>
    </source>
</reference>
<feature type="transmembrane region" description="Helical" evidence="2">
    <location>
        <begin position="299"/>
        <end position="318"/>
    </location>
</feature>
<dbReference type="KEGG" id="gms:SOIL9_70500"/>
<feature type="transmembrane region" description="Helical" evidence="2">
    <location>
        <begin position="273"/>
        <end position="293"/>
    </location>
</feature>
<evidence type="ECO:0000313" key="4">
    <source>
        <dbReference type="Proteomes" id="UP000464178"/>
    </source>
</evidence>
<feature type="transmembrane region" description="Helical" evidence="2">
    <location>
        <begin position="330"/>
        <end position="350"/>
    </location>
</feature>
<protein>
    <submittedName>
        <fullName evidence="3">Uncharacterized protein</fullName>
    </submittedName>
</protein>
<gene>
    <name evidence="3" type="ORF">SOIL9_70500</name>
</gene>
<dbReference type="RefSeq" id="WP_162673154.1">
    <property type="nucleotide sequence ID" value="NZ_LR593886.1"/>
</dbReference>
<dbReference type="EMBL" id="LR593886">
    <property type="protein sequence ID" value="VTS03836.1"/>
    <property type="molecule type" value="Genomic_DNA"/>
</dbReference>
<proteinExistence type="predicted"/>
<dbReference type="AlphaFoldDB" id="A0A6P2DNW1"/>
<accession>A0A6P2DNW1</accession>
<keyword evidence="4" id="KW-1185">Reference proteome</keyword>